<keyword evidence="3" id="KW-1185">Reference proteome</keyword>
<dbReference type="RefSeq" id="WP_090096308.1">
    <property type="nucleotide sequence ID" value="NZ_FNIX01000002.1"/>
</dbReference>
<name>A0A1H0IY21_9PSEU</name>
<organism evidence="2 3">
    <name type="scientific">Lentzea jiangxiensis</name>
    <dbReference type="NCBI Taxonomy" id="641025"/>
    <lineage>
        <taxon>Bacteria</taxon>
        <taxon>Bacillati</taxon>
        <taxon>Actinomycetota</taxon>
        <taxon>Actinomycetes</taxon>
        <taxon>Pseudonocardiales</taxon>
        <taxon>Pseudonocardiaceae</taxon>
        <taxon>Lentzea</taxon>
    </lineage>
</organism>
<sequence>MRLKSTSGRVAVIACALLFTLGSTAVANASHGRECATPSIDRYQQWIASGEGATEPATGSILVPKGRHDHTAKIKFLADDWAVMVVWLGNRFEAQADLSDSRGFWLTYRATDDLHVQLRPAEFWSGGDKWVTKIPSTGGRLVKEFFSFKAENWTYLPALGKPSYPLAEALDDARGLVFVGNTKNDLEFQGLKVDGYRPPCVH</sequence>
<gene>
    <name evidence="2" type="ORF">SAMN05421507_102282</name>
</gene>
<dbReference type="OrthoDB" id="3613384at2"/>
<keyword evidence="1" id="KW-0732">Signal</keyword>
<evidence type="ECO:0000313" key="2">
    <source>
        <dbReference type="EMBL" id="SDO36109.1"/>
    </source>
</evidence>
<dbReference type="STRING" id="641025.SAMN05421507_102282"/>
<accession>A0A1H0IY21</accession>
<protein>
    <submittedName>
        <fullName evidence="2">Uncharacterized protein</fullName>
    </submittedName>
</protein>
<feature type="signal peptide" evidence="1">
    <location>
        <begin position="1"/>
        <end position="29"/>
    </location>
</feature>
<feature type="chain" id="PRO_5038507474" evidence="1">
    <location>
        <begin position="30"/>
        <end position="202"/>
    </location>
</feature>
<dbReference type="AlphaFoldDB" id="A0A1H0IY21"/>
<dbReference type="Proteomes" id="UP000199691">
    <property type="component" value="Unassembled WGS sequence"/>
</dbReference>
<proteinExistence type="predicted"/>
<evidence type="ECO:0000256" key="1">
    <source>
        <dbReference type="SAM" id="SignalP"/>
    </source>
</evidence>
<evidence type="ECO:0000313" key="3">
    <source>
        <dbReference type="Proteomes" id="UP000199691"/>
    </source>
</evidence>
<dbReference type="EMBL" id="FNIX01000002">
    <property type="protein sequence ID" value="SDO36109.1"/>
    <property type="molecule type" value="Genomic_DNA"/>
</dbReference>
<reference evidence="3" key="1">
    <citation type="submission" date="2016-10" db="EMBL/GenBank/DDBJ databases">
        <authorList>
            <person name="Varghese N."/>
            <person name="Submissions S."/>
        </authorList>
    </citation>
    <scope>NUCLEOTIDE SEQUENCE [LARGE SCALE GENOMIC DNA]</scope>
    <source>
        <strain evidence="3">CGMCC 4.6609</strain>
    </source>
</reference>